<dbReference type="Proteomes" id="UP000029228">
    <property type="component" value="Unassembled WGS sequence"/>
</dbReference>
<gene>
    <name evidence="1" type="ORF">JCM19235_1282</name>
</gene>
<proteinExistence type="predicted"/>
<dbReference type="EMBL" id="BBMR01000017">
    <property type="protein sequence ID" value="GAL22981.1"/>
    <property type="molecule type" value="Genomic_DNA"/>
</dbReference>
<protein>
    <submittedName>
        <fullName evidence="1">Uncharacterized protein</fullName>
    </submittedName>
</protein>
<evidence type="ECO:0000313" key="1">
    <source>
        <dbReference type="EMBL" id="GAL22981.1"/>
    </source>
</evidence>
<keyword evidence="2" id="KW-1185">Reference proteome</keyword>
<comment type="caution">
    <text evidence="1">The sequence shown here is derived from an EMBL/GenBank/DDBJ whole genome shotgun (WGS) entry which is preliminary data.</text>
</comment>
<dbReference type="AlphaFoldDB" id="A0A090S638"/>
<reference evidence="1 2" key="1">
    <citation type="submission" date="2014-09" db="EMBL/GenBank/DDBJ databases">
        <title>Vibrio maritimus JCM 19235. (C45) whole genome shotgun sequence.</title>
        <authorList>
            <person name="Sawabe T."/>
            <person name="Meirelles P."/>
            <person name="Nakanishi M."/>
            <person name="Sayaka M."/>
            <person name="Hattori M."/>
            <person name="Ohkuma M."/>
        </authorList>
    </citation>
    <scope>NUCLEOTIDE SEQUENCE [LARGE SCALE GENOMIC DNA]</scope>
    <source>
        <strain evidence="2">JCM19235</strain>
    </source>
</reference>
<name>A0A090S638_9VIBR</name>
<reference evidence="1 2" key="2">
    <citation type="submission" date="2014-09" db="EMBL/GenBank/DDBJ databases">
        <authorList>
            <consortium name="NBRP consortium"/>
            <person name="Sawabe T."/>
            <person name="Meirelles P."/>
            <person name="Nakanishi M."/>
            <person name="Sayaka M."/>
            <person name="Hattori M."/>
            <person name="Ohkuma M."/>
        </authorList>
    </citation>
    <scope>NUCLEOTIDE SEQUENCE [LARGE SCALE GENOMIC DNA]</scope>
    <source>
        <strain evidence="2">JCM19235</strain>
    </source>
</reference>
<organism evidence="1 2">
    <name type="scientific">Vibrio maritimus</name>
    <dbReference type="NCBI Taxonomy" id="990268"/>
    <lineage>
        <taxon>Bacteria</taxon>
        <taxon>Pseudomonadati</taxon>
        <taxon>Pseudomonadota</taxon>
        <taxon>Gammaproteobacteria</taxon>
        <taxon>Vibrionales</taxon>
        <taxon>Vibrionaceae</taxon>
        <taxon>Vibrio</taxon>
    </lineage>
</organism>
<accession>A0A090S638</accession>
<evidence type="ECO:0000313" key="2">
    <source>
        <dbReference type="Proteomes" id="UP000029228"/>
    </source>
</evidence>
<sequence length="71" mass="7911">MIQNRAVSHDIKRSDKSAIIYHLIQNNAVSASYADDLSTINNNDKTFSADTKKALNMSALISGWLDHAIEY</sequence>